<evidence type="ECO:0000313" key="1">
    <source>
        <dbReference type="EMBL" id="KXA34714.1"/>
    </source>
</evidence>
<protein>
    <submittedName>
        <fullName evidence="1">Uncharacterized protein</fullName>
    </submittedName>
</protein>
<sequence length="66" mass="7487">MDNLHDYRQAIIDDLLAREDKNGEPSIDEASAIELLKQLSDEELEEGMPFNKPADVADVLLEIFRS</sequence>
<dbReference type="Proteomes" id="UP000070533">
    <property type="component" value="Unassembled WGS sequence"/>
</dbReference>
<dbReference type="OrthoDB" id="1076638at2"/>
<accession>A0A133PXI2</accession>
<dbReference type="PATRIC" id="fig|28128.5.peg.2243"/>
<evidence type="ECO:0000313" key="2">
    <source>
        <dbReference type="Proteomes" id="UP000070533"/>
    </source>
</evidence>
<organism evidence="1 2">
    <name type="scientific">Prevotella corporis</name>
    <dbReference type="NCBI Taxonomy" id="28128"/>
    <lineage>
        <taxon>Bacteria</taxon>
        <taxon>Pseudomonadati</taxon>
        <taxon>Bacteroidota</taxon>
        <taxon>Bacteroidia</taxon>
        <taxon>Bacteroidales</taxon>
        <taxon>Prevotellaceae</taxon>
        <taxon>Prevotella</taxon>
    </lineage>
</organism>
<proteinExistence type="predicted"/>
<dbReference type="STRING" id="28128.HMPREF3226_02179"/>
<gene>
    <name evidence="1" type="ORF">HMPREF3226_02179</name>
</gene>
<keyword evidence="2" id="KW-1185">Reference proteome</keyword>
<reference evidence="2" key="1">
    <citation type="submission" date="2016-01" db="EMBL/GenBank/DDBJ databases">
        <authorList>
            <person name="Mitreva M."/>
            <person name="Pepin K.H."/>
            <person name="Mihindukulasuriya K.A."/>
            <person name="Fulton R."/>
            <person name="Fronick C."/>
            <person name="O'Laughlin M."/>
            <person name="Miner T."/>
            <person name="Herter B."/>
            <person name="Rosa B.A."/>
            <person name="Cordes M."/>
            <person name="Tomlinson C."/>
            <person name="Wollam A."/>
            <person name="Palsikar V.B."/>
            <person name="Mardis E.R."/>
            <person name="Wilson R.K."/>
        </authorList>
    </citation>
    <scope>NUCLEOTIDE SEQUENCE [LARGE SCALE GENOMIC DNA]</scope>
    <source>
        <strain evidence="2">MJR7716</strain>
    </source>
</reference>
<name>A0A133PXI2_9BACT</name>
<dbReference type="RefSeq" id="WP_060941148.1">
    <property type="nucleotide sequence ID" value="NZ_CAMXYN010000053.1"/>
</dbReference>
<dbReference type="AlphaFoldDB" id="A0A133PXI2"/>
<comment type="caution">
    <text evidence="1">The sequence shown here is derived from an EMBL/GenBank/DDBJ whole genome shotgun (WGS) entry which is preliminary data.</text>
</comment>
<dbReference type="EMBL" id="LRQG01000197">
    <property type="protein sequence ID" value="KXA34714.1"/>
    <property type="molecule type" value="Genomic_DNA"/>
</dbReference>